<evidence type="ECO:0000313" key="3">
    <source>
        <dbReference type="Proteomes" id="UP000595140"/>
    </source>
</evidence>
<keyword evidence="1" id="KW-0268">Exocytosis</keyword>
<accession>A0A484NQ00</accession>
<dbReference type="GO" id="GO:0006893">
    <property type="term" value="P:Golgi to plasma membrane transport"/>
    <property type="evidence" value="ECO:0007669"/>
    <property type="project" value="TreeGrafter"/>
</dbReference>
<organism evidence="2 3">
    <name type="scientific">Cuscuta campestris</name>
    <dbReference type="NCBI Taxonomy" id="132261"/>
    <lineage>
        <taxon>Eukaryota</taxon>
        <taxon>Viridiplantae</taxon>
        <taxon>Streptophyta</taxon>
        <taxon>Embryophyta</taxon>
        <taxon>Tracheophyta</taxon>
        <taxon>Spermatophyta</taxon>
        <taxon>Magnoliopsida</taxon>
        <taxon>eudicotyledons</taxon>
        <taxon>Gunneridae</taxon>
        <taxon>Pentapetalae</taxon>
        <taxon>asterids</taxon>
        <taxon>lamiids</taxon>
        <taxon>Solanales</taxon>
        <taxon>Convolvulaceae</taxon>
        <taxon>Cuscuteae</taxon>
        <taxon>Cuscuta</taxon>
        <taxon>Cuscuta subgen. Grammica</taxon>
        <taxon>Cuscuta sect. Cleistogrammica</taxon>
    </lineage>
</organism>
<dbReference type="InterPro" id="IPR039682">
    <property type="entry name" value="Sec8/EXOC4"/>
</dbReference>
<dbReference type="EMBL" id="OOIL02006872">
    <property type="protein sequence ID" value="VFR03254.1"/>
    <property type="molecule type" value="Genomic_DNA"/>
</dbReference>
<comment type="function">
    <text evidence="1">Component of the exocyst complex involved in the docking of exocytic vesicles with fusion sites on the plasma membrane.</text>
</comment>
<reference evidence="2 3" key="1">
    <citation type="submission" date="2018-04" db="EMBL/GenBank/DDBJ databases">
        <authorList>
            <person name="Vogel A."/>
        </authorList>
    </citation>
    <scope>NUCLEOTIDE SEQUENCE [LARGE SCALE GENOMIC DNA]</scope>
</reference>
<dbReference type="PANTHER" id="PTHR14146">
    <property type="entry name" value="EXOCYST COMPLEX COMPONENT 4"/>
    <property type="match status" value="1"/>
</dbReference>
<dbReference type="GO" id="GO:0090522">
    <property type="term" value="P:vesicle tethering involved in exocytosis"/>
    <property type="evidence" value="ECO:0007669"/>
    <property type="project" value="UniProtKB-UniRule"/>
</dbReference>
<evidence type="ECO:0000256" key="1">
    <source>
        <dbReference type="RuleBase" id="RU367079"/>
    </source>
</evidence>
<gene>
    <name evidence="2" type="ORF">CCAM_LOCUS45029</name>
</gene>
<dbReference type="AlphaFoldDB" id="A0A484NQ00"/>
<dbReference type="PANTHER" id="PTHR14146:SF0">
    <property type="entry name" value="EXOCYST COMPLEX COMPONENT 4"/>
    <property type="match status" value="1"/>
</dbReference>
<name>A0A484NQ00_9ASTE</name>
<keyword evidence="3" id="KW-1185">Reference proteome</keyword>
<comment type="similarity">
    <text evidence="1">Belongs to the SEC8 family.</text>
</comment>
<protein>
    <recommendedName>
        <fullName evidence="1">Exocyst complex component Sec8</fullName>
    </recommendedName>
</protein>
<keyword evidence="1" id="KW-0813">Transport</keyword>
<dbReference type="GO" id="GO:0000145">
    <property type="term" value="C:exocyst"/>
    <property type="evidence" value="ECO:0007669"/>
    <property type="project" value="UniProtKB-UniRule"/>
</dbReference>
<evidence type="ECO:0000313" key="2">
    <source>
        <dbReference type="EMBL" id="VFR03254.1"/>
    </source>
</evidence>
<dbReference type="Proteomes" id="UP000595140">
    <property type="component" value="Unassembled WGS sequence"/>
</dbReference>
<proteinExistence type="inferred from homology"/>
<sequence length="156" mass="17788">MRLDPASTYLPTSVHYPNSENNASDAKEVEKGISNLLLNLRPIKKENLIRDDSKLVLLASLSDSLEFVADFVEGPCGQWNNFEREQSKRDCGWSHLAKSGVSPFFRFDAMFEVDPAHTTFESLKKWRDDSIDLFKRFIGLKAYKDALNALPKVKTF</sequence>
<dbReference type="GO" id="GO:0006612">
    <property type="term" value="P:protein targeting to membrane"/>
    <property type="evidence" value="ECO:0007669"/>
    <property type="project" value="UniProtKB-UniRule"/>
</dbReference>
<dbReference type="OrthoDB" id="1740937at2759"/>
<keyword evidence="1" id="KW-0653">Protein transport</keyword>
<dbReference type="GO" id="GO:0015031">
    <property type="term" value="P:protein transport"/>
    <property type="evidence" value="ECO:0007669"/>
    <property type="project" value="UniProtKB-KW"/>
</dbReference>